<evidence type="ECO:0000256" key="9">
    <source>
        <dbReference type="ARBA" id="ARBA00049047"/>
    </source>
</evidence>
<comment type="caution">
    <text evidence="11">The sequence shown here is derived from an EMBL/GenBank/DDBJ whole genome shotgun (WGS) entry which is preliminary data.</text>
</comment>
<dbReference type="PANTHER" id="PTHR48077:SF3">
    <property type="entry name" value="TRYPTOPHAN SYNTHASE"/>
    <property type="match status" value="1"/>
</dbReference>
<dbReference type="InterPro" id="IPR023026">
    <property type="entry name" value="Trp_synth_beta/beta-like"/>
</dbReference>
<dbReference type="GO" id="GO:0004834">
    <property type="term" value="F:tryptophan synthase activity"/>
    <property type="evidence" value="ECO:0007669"/>
    <property type="project" value="UniProtKB-EC"/>
</dbReference>
<keyword evidence="12" id="KW-1185">Reference proteome</keyword>
<proteinExistence type="inferred from homology"/>
<evidence type="ECO:0000256" key="1">
    <source>
        <dbReference type="ARBA" id="ARBA00001933"/>
    </source>
</evidence>
<dbReference type="InterPro" id="IPR013785">
    <property type="entry name" value="Aldolase_TIM"/>
</dbReference>
<gene>
    <name evidence="11" type="primary">TRP5_2</name>
    <name evidence="11" type="ORF">FE257_002697</name>
</gene>
<keyword evidence="8" id="KW-0456">Lyase</keyword>
<dbReference type="Pfam" id="PF00290">
    <property type="entry name" value="Trp_syntA"/>
    <property type="match status" value="1"/>
</dbReference>
<dbReference type="EMBL" id="VCAU01000143">
    <property type="protein sequence ID" value="KAF9883903.1"/>
    <property type="molecule type" value="Genomic_DNA"/>
</dbReference>
<evidence type="ECO:0000256" key="3">
    <source>
        <dbReference type="ARBA" id="ARBA00012043"/>
    </source>
</evidence>
<dbReference type="Proteomes" id="UP001194746">
    <property type="component" value="Unassembled WGS sequence"/>
</dbReference>
<feature type="domain" description="Tryptophan synthase beta chain-like PALP" evidence="10">
    <location>
        <begin position="400"/>
        <end position="556"/>
    </location>
</feature>
<dbReference type="InterPro" id="IPR001926">
    <property type="entry name" value="TrpB-like_PALP"/>
</dbReference>
<keyword evidence="6" id="KW-0663">Pyridoxal phosphate</keyword>
<name>A0AAD4GQ06_ASPNN</name>
<dbReference type="NCBIfam" id="TIGR00262">
    <property type="entry name" value="trpA"/>
    <property type="match status" value="1"/>
</dbReference>
<dbReference type="Gene3D" id="3.40.50.1100">
    <property type="match status" value="2"/>
</dbReference>
<dbReference type="HAMAP" id="MF_00131">
    <property type="entry name" value="Trp_synth_alpha"/>
    <property type="match status" value="1"/>
</dbReference>
<comment type="catalytic activity">
    <reaction evidence="9">
        <text>(1S,2R)-1-C-(indol-3-yl)glycerol 3-phosphate + L-serine = D-glyceraldehyde 3-phosphate + L-tryptophan + H2O</text>
        <dbReference type="Rhea" id="RHEA:10532"/>
        <dbReference type="ChEBI" id="CHEBI:15377"/>
        <dbReference type="ChEBI" id="CHEBI:33384"/>
        <dbReference type="ChEBI" id="CHEBI:57912"/>
        <dbReference type="ChEBI" id="CHEBI:58866"/>
        <dbReference type="ChEBI" id="CHEBI:59776"/>
        <dbReference type="EC" id="4.2.1.20"/>
    </reaction>
</comment>
<dbReference type="InterPro" id="IPR002028">
    <property type="entry name" value="Trp_synthase_suA"/>
</dbReference>
<protein>
    <recommendedName>
        <fullName evidence="3">tryptophan synthase</fullName>
        <ecNumber evidence="3">4.2.1.20</ecNumber>
    </recommendedName>
</protein>
<dbReference type="InterPro" id="IPR036052">
    <property type="entry name" value="TrpB-like_PALP_sf"/>
</dbReference>
<evidence type="ECO:0000256" key="6">
    <source>
        <dbReference type="ARBA" id="ARBA00022898"/>
    </source>
</evidence>
<dbReference type="CDD" id="cd04724">
    <property type="entry name" value="Tryptophan_synthase_alpha"/>
    <property type="match status" value="1"/>
</dbReference>
<keyword evidence="7" id="KW-0057">Aromatic amino acid biosynthesis</keyword>
<dbReference type="InterPro" id="IPR011060">
    <property type="entry name" value="RibuloseP-bd_barrel"/>
</dbReference>
<reference evidence="11" key="1">
    <citation type="journal article" date="2019" name="Beilstein J. Org. Chem.">
        <title>Nanangenines: drimane sesquiterpenoids as the dominant metabolite cohort of a novel Australian fungus, Aspergillus nanangensis.</title>
        <authorList>
            <person name="Lacey H.J."/>
            <person name="Gilchrist C.L.M."/>
            <person name="Crombie A."/>
            <person name="Kalaitzis J.A."/>
            <person name="Vuong D."/>
            <person name="Rutledge P.J."/>
            <person name="Turner P."/>
            <person name="Pitt J.I."/>
            <person name="Lacey E."/>
            <person name="Chooi Y.H."/>
            <person name="Piggott A.M."/>
        </authorList>
    </citation>
    <scope>NUCLEOTIDE SEQUENCE</scope>
    <source>
        <strain evidence="11">MST-FP2251</strain>
    </source>
</reference>
<sequence>MANLLRVFSRCQTEGRAAAVAFTVAGYPTKDATVDILLAMQRGGIDIVELGIPSSDPIGDGPIIQDAHAIAVRMGCNFQTVLGLVRGARQQGLVIPLVLMGYCNPVLQYGLKRATQEAAQVGVDGFLLADLPVTESVYFRSLCRTAGLSYIPVISPTMKDARIELLSQAADTYLYVLSKMGVTGSSGEGASSGILFISQFLDRLRHFSGNKPLAFGLGVSTREQFLNMQGLAPGVVVGTQIIRTINGAPADGELTAAIQEYCMYLTGRSEVVSPAQPSLCSPTIDLSPGSPCLAEKTTFPSHFGQYGGQYVPELLLDSLQDLEQCFANAKVERDFWEEYQSHLTAMTGLSRALVQTEEKRCTSSPGASIWLQGQRLHDPLAIERYRLYSTLGQTLLARRLGKKRILAETTSEGDAVATATVCARLGLECILFMGARDLKRFPDLPAHIDNLGGKVVSADSGGQGVRNAINLALQFWIANLHDCHYAPSFAIGPHPFPTIVRTFQARFGHEMREEAVSQIGKSPDVVVVSMAPGDAAIALLPGFMDIVGIDVVLADPPGRLTTMSPGVFHGSWTEVQQDKDGQVAGEGNPKSHGYHSYPSLEPELSYWVSVGKAQVVSCDHQPNSSADSPTLADNRVMHVGRQVAAGVGGIAIEPPSPQDTTTREVSYFRAESMSPVSRQMDSAKSLFRLATRPLTPLFCTLSTNIS</sequence>
<keyword evidence="5" id="KW-0822">Tryptophan biosynthesis</keyword>
<accession>A0AAD4GQ06</accession>
<evidence type="ECO:0000313" key="12">
    <source>
        <dbReference type="Proteomes" id="UP001194746"/>
    </source>
</evidence>
<dbReference type="SUPFAM" id="SSF53686">
    <property type="entry name" value="Tryptophan synthase beta subunit-like PLP-dependent enzymes"/>
    <property type="match status" value="1"/>
</dbReference>
<reference evidence="11" key="2">
    <citation type="submission" date="2020-02" db="EMBL/GenBank/DDBJ databases">
        <authorList>
            <person name="Gilchrist C.L.M."/>
            <person name="Chooi Y.-H."/>
        </authorList>
    </citation>
    <scope>NUCLEOTIDE SEQUENCE</scope>
    <source>
        <strain evidence="11">MST-FP2251</strain>
    </source>
</reference>
<evidence type="ECO:0000313" key="11">
    <source>
        <dbReference type="EMBL" id="KAF9883903.1"/>
    </source>
</evidence>
<comment type="pathway">
    <text evidence="2">Amino-acid biosynthesis; L-tryptophan biosynthesis; L-tryptophan from chorismate: step 5/5.</text>
</comment>
<evidence type="ECO:0000256" key="5">
    <source>
        <dbReference type="ARBA" id="ARBA00022822"/>
    </source>
</evidence>
<evidence type="ECO:0000256" key="8">
    <source>
        <dbReference type="ARBA" id="ARBA00023239"/>
    </source>
</evidence>
<comment type="cofactor">
    <cofactor evidence="1">
        <name>pyridoxal 5'-phosphate</name>
        <dbReference type="ChEBI" id="CHEBI:597326"/>
    </cofactor>
</comment>
<evidence type="ECO:0000256" key="4">
    <source>
        <dbReference type="ARBA" id="ARBA00022605"/>
    </source>
</evidence>
<dbReference type="PANTHER" id="PTHR48077">
    <property type="entry name" value="TRYPTOPHAN SYNTHASE-RELATED"/>
    <property type="match status" value="1"/>
</dbReference>
<keyword evidence="4" id="KW-0028">Amino-acid biosynthesis</keyword>
<dbReference type="SUPFAM" id="SSF51366">
    <property type="entry name" value="Ribulose-phoshate binding barrel"/>
    <property type="match status" value="1"/>
</dbReference>
<dbReference type="Pfam" id="PF00291">
    <property type="entry name" value="PALP"/>
    <property type="match status" value="1"/>
</dbReference>
<evidence type="ECO:0000256" key="2">
    <source>
        <dbReference type="ARBA" id="ARBA00004733"/>
    </source>
</evidence>
<organism evidence="11 12">
    <name type="scientific">Aspergillus nanangensis</name>
    <dbReference type="NCBI Taxonomy" id="2582783"/>
    <lineage>
        <taxon>Eukaryota</taxon>
        <taxon>Fungi</taxon>
        <taxon>Dikarya</taxon>
        <taxon>Ascomycota</taxon>
        <taxon>Pezizomycotina</taxon>
        <taxon>Eurotiomycetes</taxon>
        <taxon>Eurotiomycetidae</taxon>
        <taxon>Eurotiales</taxon>
        <taxon>Aspergillaceae</taxon>
        <taxon>Aspergillus</taxon>
        <taxon>Aspergillus subgen. Circumdati</taxon>
    </lineage>
</organism>
<evidence type="ECO:0000256" key="7">
    <source>
        <dbReference type="ARBA" id="ARBA00023141"/>
    </source>
</evidence>
<dbReference type="EC" id="4.2.1.20" evidence="3"/>
<dbReference type="AlphaFoldDB" id="A0AAD4GQ06"/>
<evidence type="ECO:0000259" key="10">
    <source>
        <dbReference type="Pfam" id="PF00291"/>
    </source>
</evidence>
<dbReference type="GO" id="GO:0005737">
    <property type="term" value="C:cytoplasm"/>
    <property type="evidence" value="ECO:0007669"/>
    <property type="project" value="TreeGrafter"/>
</dbReference>
<dbReference type="Gene3D" id="3.20.20.70">
    <property type="entry name" value="Aldolase class I"/>
    <property type="match status" value="1"/>
</dbReference>